<evidence type="ECO:0000313" key="1">
    <source>
        <dbReference type="EMBL" id="KAJ2976033.1"/>
    </source>
</evidence>
<dbReference type="Proteomes" id="UP001143910">
    <property type="component" value="Unassembled WGS sequence"/>
</dbReference>
<keyword evidence="2" id="KW-1185">Reference proteome</keyword>
<evidence type="ECO:0000313" key="2">
    <source>
        <dbReference type="Proteomes" id="UP001143910"/>
    </source>
</evidence>
<accession>A0ACC1NAI8</accession>
<reference evidence="1" key="1">
    <citation type="submission" date="2022-08" db="EMBL/GenBank/DDBJ databases">
        <title>Genome Sequence of Lecanicillium fungicola.</title>
        <authorList>
            <person name="Buettner E."/>
        </authorList>
    </citation>
    <scope>NUCLEOTIDE SEQUENCE</scope>
    <source>
        <strain evidence="1">Babe33</strain>
    </source>
</reference>
<gene>
    <name evidence="1" type="ORF">NQ176_g5183</name>
</gene>
<proteinExistence type="predicted"/>
<comment type="caution">
    <text evidence="1">The sequence shown here is derived from an EMBL/GenBank/DDBJ whole genome shotgun (WGS) entry which is preliminary data.</text>
</comment>
<name>A0ACC1NAI8_9HYPO</name>
<protein>
    <submittedName>
        <fullName evidence="1">Uncharacterized protein</fullName>
    </submittedName>
</protein>
<dbReference type="EMBL" id="JANJQO010000630">
    <property type="protein sequence ID" value="KAJ2976033.1"/>
    <property type="molecule type" value="Genomic_DNA"/>
</dbReference>
<organism evidence="1 2">
    <name type="scientific">Zarea fungicola</name>
    <dbReference type="NCBI Taxonomy" id="93591"/>
    <lineage>
        <taxon>Eukaryota</taxon>
        <taxon>Fungi</taxon>
        <taxon>Dikarya</taxon>
        <taxon>Ascomycota</taxon>
        <taxon>Pezizomycotina</taxon>
        <taxon>Sordariomycetes</taxon>
        <taxon>Hypocreomycetidae</taxon>
        <taxon>Hypocreales</taxon>
        <taxon>Cordycipitaceae</taxon>
        <taxon>Zarea</taxon>
    </lineage>
</organism>
<sequence>MTQSFVQFRYGTDAEQSLSTKPVAQSKSVTLMEQVAITSKLEQIKLARRKEKQMHKGPASMGYGGSFTNGDSKTAPEDQKEVVIGWDHLVKALDNTRASISQDERSRLERIYHEFVAGRSGKMKDGQGSTEIGGRSSLM</sequence>